<dbReference type="AlphaFoldDB" id="A0A2Z6GE82"/>
<keyword evidence="3" id="KW-1185">Reference proteome</keyword>
<feature type="domain" description="DNA circulation N-terminal" evidence="1">
    <location>
        <begin position="9"/>
        <end position="91"/>
    </location>
</feature>
<dbReference type="Proteomes" id="UP000033070">
    <property type="component" value="Chromosome"/>
</dbReference>
<evidence type="ECO:0000259" key="1">
    <source>
        <dbReference type="Pfam" id="PF07157"/>
    </source>
</evidence>
<proteinExistence type="predicted"/>
<gene>
    <name evidence="2" type="ORF">OYT1_ch2261</name>
</gene>
<dbReference type="InterPro" id="IPR009826">
    <property type="entry name" value="DNA_circ_N"/>
</dbReference>
<dbReference type="KEGG" id="fam:OYT1_ch2261"/>
<evidence type="ECO:0000313" key="2">
    <source>
        <dbReference type="EMBL" id="BBE51777.1"/>
    </source>
</evidence>
<dbReference type="EMBL" id="AP018738">
    <property type="protein sequence ID" value="BBE51777.1"/>
    <property type="molecule type" value="Genomic_DNA"/>
</dbReference>
<dbReference type="OrthoDB" id="378644at2"/>
<protein>
    <submittedName>
        <fullName evidence="2">DNA circulation protein</fullName>
    </submittedName>
</protein>
<evidence type="ECO:0000313" key="3">
    <source>
        <dbReference type="Proteomes" id="UP000033070"/>
    </source>
</evidence>
<sequence>MSWADRMVTARFRDNPFLTESHDTKGGRRLVVHDYPGGEEPVVEDMGAKSGEFRLNAYFIGFDYDLFRDAFLVALNTPGAAWLDHPWRGQVWVRARDWSIHESNDKGGYCTISVDFVPGGKDAAMPTPDMADVASYSCANYLTGVMADFNLDAIPDLGMLSLIATVQMQLDKLRTIISLAQLPLTVLSQVRNVIDGLKTDLAVLLATPASYAAALRSLANVLGAVEKAPVVGKVMSTPSAASVGSFAAQLAGISNASVAATGSAATASSALIADTALPNLVTHLVTMATLPVVMPGGSGDSPALRRNLIREASLRGQLLLGAAAQVALADYRVANDRDVVLASVVGAIDQMLPSMSDTVFQLALDMRAGLSDALLAQSLEPAVVREVVNPLPATVLAHRMEVAEEIFLAVNKVRHPLFVQGKVYG</sequence>
<dbReference type="RefSeq" id="WP_062626760.1">
    <property type="nucleotide sequence ID" value="NZ_AP018738.1"/>
</dbReference>
<reference evidence="2 3" key="1">
    <citation type="submission" date="2018-06" db="EMBL/GenBank/DDBJ databases">
        <title>OYT1 Genome Sequencing.</title>
        <authorList>
            <person name="Kato S."/>
            <person name="Itoh T."/>
            <person name="Ohkuma M."/>
        </authorList>
    </citation>
    <scope>NUCLEOTIDE SEQUENCE [LARGE SCALE GENOMIC DNA]</scope>
    <source>
        <strain evidence="2 3">OYT1</strain>
    </source>
</reference>
<organism evidence="2 3">
    <name type="scientific">Ferriphaselus amnicola</name>
    <dbReference type="NCBI Taxonomy" id="1188319"/>
    <lineage>
        <taxon>Bacteria</taxon>
        <taxon>Pseudomonadati</taxon>
        <taxon>Pseudomonadota</taxon>
        <taxon>Betaproteobacteria</taxon>
        <taxon>Nitrosomonadales</taxon>
        <taxon>Gallionellaceae</taxon>
        <taxon>Ferriphaselus</taxon>
    </lineage>
</organism>
<accession>A0A2Z6GE82</accession>
<name>A0A2Z6GE82_9PROT</name>
<dbReference type="STRING" id="1188319.OYT1_01595"/>
<dbReference type="Pfam" id="PF07157">
    <property type="entry name" value="DNA_circ_N"/>
    <property type="match status" value="1"/>
</dbReference>